<evidence type="ECO:0000256" key="4">
    <source>
        <dbReference type="ARBA" id="ARBA00022692"/>
    </source>
</evidence>
<comment type="subcellular location">
    <subcellularLocation>
        <location evidence="2">Cell membrane</location>
    </subcellularLocation>
    <subcellularLocation>
        <location evidence="1">Membrane</location>
        <topology evidence="1">Single-pass membrane protein</topology>
    </subcellularLocation>
</comment>
<dbReference type="PANTHER" id="PTHR37461">
    <property type="entry name" value="ANTI-SIGMA-K FACTOR RSKA"/>
    <property type="match status" value="1"/>
</dbReference>
<evidence type="ECO:0000313" key="16">
    <source>
        <dbReference type="Proteomes" id="UP001055868"/>
    </source>
</evidence>
<dbReference type="Pfam" id="PF13490">
    <property type="entry name" value="zf-HC2"/>
    <property type="match status" value="1"/>
</dbReference>
<evidence type="ECO:0000256" key="10">
    <source>
        <dbReference type="ARBA" id="ARBA00030803"/>
    </source>
</evidence>
<dbReference type="InterPro" id="IPR041916">
    <property type="entry name" value="Anti_sigma_zinc_sf"/>
</dbReference>
<accession>A0ABY4N3H4</accession>
<keyword evidence="16" id="KW-1185">Reference proteome</keyword>
<feature type="domain" description="Anti-sigma K factor RskA C-terminal" evidence="13">
    <location>
        <begin position="124"/>
        <end position="246"/>
    </location>
</feature>
<evidence type="ECO:0000259" key="13">
    <source>
        <dbReference type="Pfam" id="PF10099"/>
    </source>
</evidence>
<dbReference type="Gene3D" id="1.10.10.1320">
    <property type="entry name" value="Anti-sigma factor, zinc-finger domain"/>
    <property type="match status" value="1"/>
</dbReference>
<evidence type="ECO:0000256" key="12">
    <source>
        <dbReference type="SAM" id="Phobius"/>
    </source>
</evidence>
<evidence type="ECO:0000256" key="6">
    <source>
        <dbReference type="ARBA" id="ARBA00023015"/>
    </source>
</evidence>
<proteinExistence type="predicted"/>
<evidence type="ECO:0000259" key="14">
    <source>
        <dbReference type="Pfam" id="PF13490"/>
    </source>
</evidence>
<reference evidence="15" key="1">
    <citation type="submission" date="2022-05" db="EMBL/GenBank/DDBJ databases">
        <title>Genomic analysis of Brachybacterium sp. CBA3104.</title>
        <authorList>
            <person name="Roh S.W."/>
            <person name="Kim Y.B."/>
            <person name="Kim Y."/>
        </authorList>
    </citation>
    <scope>NUCLEOTIDE SEQUENCE</scope>
    <source>
        <strain evidence="15">CBA3104</strain>
    </source>
</reference>
<dbReference type="Pfam" id="PF10099">
    <property type="entry name" value="RskA_C"/>
    <property type="match status" value="1"/>
</dbReference>
<sequence>MSETGAAPRAGGHEELESLVASYALDALDPSRSAEVEAHLATCPQCRDLADSLRETTVGLSEGLETPPPAALRDRILEAVSAESDAAPATPTMDEEPTAPEESEDATPRRRPRRRAVLAGGFALAASALVATGLVVARPWRSQEEKDIDEVLAADDAREYTTTWRSARITAVRSPSLGSAVLKVEDLPAAPSGKDYQAWTMESEGPVSAGLVHPDDDGDSRTLLSAGSAEGAAISLEPAGGSEQPTTVLAALDYS</sequence>
<dbReference type="InterPro" id="IPR027383">
    <property type="entry name" value="Znf_put"/>
</dbReference>
<dbReference type="RefSeq" id="WP_249478277.1">
    <property type="nucleotide sequence ID" value="NZ_CP097218.1"/>
</dbReference>
<evidence type="ECO:0000256" key="8">
    <source>
        <dbReference type="ARBA" id="ARBA00023163"/>
    </source>
</evidence>
<keyword evidence="3" id="KW-1003">Cell membrane</keyword>
<evidence type="ECO:0000256" key="9">
    <source>
        <dbReference type="ARBA" id="ARBA00029829"/>
    </source>
</evidence>
<dbReference type="Proteomes" id="UP001055868">
    <property type="component" value="Chromosome"/>
</dbReference>
<feature type="region of interest" description="Disordered" evidence="11">
    <location>
        <begin position="234"/>
        <end position="255"/>
    </location>
</feature>
<evidence type="ECO:0000256" key="3">
    <source>
        <dbReference type="ARBA" id="ARBA00022475"/>
    </source>
</evidence>
<keyword evidence="8" id="KW-0804">Transcription</keyword>
<keyword evidence="5 12" id="KW-1133">Transmembrane helix</keyword>
<feature type="transmembrane region" description="Helical" evidence="12">
    <location>
        <begin position="116"/>
        <end position="137"/>
    </location>
</feature>
<feature type="region of interest" description="Disordered" evidence="11">
    <location>
        <begin position="82"/>
        <end position="113"/>
    </location>
</feature>
<evidence type="ECO:0000256" key="1">
    <source>
        <dbReference type="ARBA" id="ARBA00004167"/>
    </source>
</evidence>
<evidence type="ECO:0000256" key="5">
    <source>
        <dbReference type="ARBA" id="ARBA00022989"/>
    </source>
</evidence>
<organism evidence="15 16">
    <name type="scientific">Brachybacterium kimchii</name>
    <dbReference type="NCBI Taxonomy" id="2942909"/>
    <lineage>
        <taxon>Bacteria</taxon>
        <taxon>Bacillati</taxon>
        <taxon>Actinomycetota</taxon>
        <taxon>Actinomycetes</taxon>
        <taxon>Micrococcales</taxon>
        <taxon>Dermabacteraceae</taxon>
        <taxon>Brachybacterium</taxon>
    </lineage>
</organism>
<dbReference type="InterPro" id="IPR018764">
    <property type="entry name" value="RskA_C"/>
</dbReference>
<evidence type="ECO:0000256" key="7">
    <source>
        <dbReference type="ARBA" id="ARBA00023136"/>
    </source>
</evidence>
<keyword evidence="7 12" id="KW-0472">Membrane</keyword>
<protein>
    <recommendedName>
        <fullName evidence="10">Regulator of SigK</fullName>
    </recommendedName>
    <alternativeName>
        <fullName evidence="9">Sigma-K anti-sigma factor RskA</fullName>
    </alternativeName>
</protein>
<dbReference type="PANTHER" id="PTHR37461:SF1">
    <property type="entry name" value="ANTI-SIGMA-K FACTOR RSKA"/>
    <property type="match status" value="1"/>
</dbReference>
<evidence type="ECO:0000256" key="11">
    <source>
        <dbReference type="SAM" id="MobiDB-lite"/>
    </source>
</evidence>
<feature type="compositionally biased region" description="Acidic residues" evidence="11">
    <location>
        <begin position="93"/>
        <end position="105"/>
    </location>
</feature>
<evidence type="ECO:0000313" key="15">
    <source>
        <dbReference type="EMBL" id="UQN29115.1"/>
    </source>
</evidence>
<keyword evidence="4 12" id="KW-0812">Transmembrane</keyword>
<feature type="domain" description="Putative zinc-finger" evidence="14">
    <location>
        <begin position="15"/>
        <end position="47"/>
    </location>
</feature>
<dbReference type="InterPro" id="IPR051474">
    <property type="entry name" value="Anti-sigma-K/W_factor"/>
</dbReference>
<gene>
    <name evidence="15" type="ORF">M4486_16015</name>
</gene>
<evidence type="ECO:0000256" key="2">
    <source>
        <dbReference type="ARBA" id="ARBA00004236"/>
    </source>
</evidence>
<dbReference type="EMBL" id="CP097218">
    <property type="protein sequence ID" value="UQN29115.1"/>
    <property type="molecule type" value="Genomic_DNA"/>
</dbReference>
<name>A0ABY4N3H4_9MICO</name>
<keyword evidence="6" id="KW-0805">Transcription regulation</keyword>